<organism evidence="1 2">
    <name type="scientific">Inquilinus limosus</name>
    <dbReference type="NCBI Taxonomy" id="171674"/>
    <lineage>
        <taxon>Bacteria</taxon>
        <taxon>Pseudomonadati</taxon>
        <taxon>Pseudomonadota</taxon>
        <taxon>Alphaproteobacteria</taxon>
        <taxon>Rhodospirillales</taxon>
        <taxon>Rhodospirillaceae</taxon>
        <taxon>Inquilinus</taxon>
    </lineage>
</organism>
<comment type="caution">
    <text evidence="1">The sequence shown here is derived from an EMBL/GenBank/DDBJ whole genome shotgun (WGS) entry which is preliminary data.</text>
</comment>
<dbReference type="RefSeq" id="WP_088150393.1">
    <property type="nucleotide sequence ID" value="NZ_NHON01000010.1"/>
</dbReference>
<evidence type="ECO:0000313" key="1">
    <source>
        <dbReference type="EMBL" id="OWJ67824.1"/>
    </source>
</evidence>
<proteinExistence type="predicted"/>
<dbReference type="AlphaFoldDB" id="A0A211ZRK3"/>
<accession>A0A211ZRK3</accession>
<evidence type="ECO:0000313" key="2">
    <source>
        <dbReference type="Proteomes" id="UP000196655"/>
    </source>
</evidence>
<dbReference type="EMBL" id="NHON01000010">
    <property type="protein sequence ID" value="OWJ67824.1"/>
    <property type="molecule type" value="Genomic_DNA"/>
</dbReference>
<name>A0A211ZRK3_9PROT</name>
<gene>
    <name evidence="1" type="ORF">BWR60_07545</name>
</gene>
<sequence length="229" mass="26714">MPMTNEARTYLLRRALSNIDTRRMLRATKDHPSSQLFLSRLPDMVRNANDLVLNGYADQIEEIERKIARDENHVLSPHDVLFLCDLADINSVVFTEAPFIKMHIGDVLEIRMVTGWARPDWFDEGHAHAWEVDFWDKLERRRVGDVLFLERKDIAAMRGALIPHNVPLNIHRKDNDYKSIAAKPHQMSPERAKETQAARRKWIPRLAKIIDADKARELRETKHKRDAAE</sequence>
<keyword evidence="2" id="KW-1185">Reference proteome</keyword>
<protein>
    <submittedName>
        <fullName evidence="1">Uncharacterized protein</fullName>
    </submittedName>
</protein>
<reference evidence="2" key="1">
    <citation type="submission" date="2017-05" db="EMBL/GenBank/DDBJ databases">
        <authorList>
            <person name="Macchi M."/>
            <person name="Festa S."/>
            <person name="Coppotelli B.M."/>
            <person name="Morelli I.S."/>
        </authorList>
    </citation>
    <scope>NUCLEOTIDE SEQUENCE [LARGE SCALE GENOMIC DNA]</scope>
    <source>
        <strain evidence="2">I</strain>
    </source>
</reference>
<dbReference type="Proteomes" id="UP000196655">
    <property type="component" value="Unassembled WGS sequence"/>
</dbReference>